<dbReference type="InterPro" id="IPR001611">
    <property type="entry name" value="Leu-rich_rpt"/>
</dbReference>
<protein>
    <submittedName>
        <fullName evidence="4">LRRcap domain-containing protein</fullName>
    </submittedName>
</protein>
<dbReference type="Gene3D" id="3.80.10.10">
    <property type="entry name" value="Ribonuclease Inhibitor"/>
    <property type="match status" value="1"/>
</dbReference>
<dbReference type="PANTHER" id="PTHR11375:SF0">
    <property type="entry name" value="ACIDIC LEUCINE-RICH NUCLEAR PHOSPHOPROTEIN 32 FAMILY MEMBER A"/>
    <property type="match status" value="1"/>
</dbReference>
<dbReference type="GO" id="GO:0042393">
    <property type="term" value="F:histone binding"/>
    <property type="evidence" value="ECO:0007669"/>
    <property type="project" value="TreeGrafter"/>
</dbReference>
<dbReference type="InterPro" id="IPR025875">
    <property type="entry name" value="Leu-rich_rpt_4"/>
</dbReference>
<organism evidence="4">
    <name type="scientific">Gongylonema pulchrum</name>
    <dbReference type="NCBI Taxonomy" id="637853"/>
    <lineage>
        <taxon>Eukaryota</taxon>
        <taxon>Metazoa</taxon>
        <taxon>Ecdysozoa</taxon>
        <taxon>Nematoda</taxon>
        <taxon>Chromadorea</taxon>
        <taxon>Rhabditida</taxon>
        <taxon>Spirurina</taxon>
        <taxon>Spiruromorpha</taxon>
        <taxon>Spiruroidea</taxon>
        <taxon>Gongylonematidae</taxon>
        <taxon>Gongylonema</taxon>
    </lineage>
</organism>
<dbReference type="WBParaSite" id="GPUH_0000901901-mRNA-1">
    <property type="protein sequence ID" value="GPUH_0000901901-mRNA-1"/>
    <property type="gene ID" value="GPUH_0000901901"/>
</dbReference>
<dbReference type="AlphaFoldDB" id="A0A183DJW8"/>
<name>A0A183DJW8_9BILA</name>
<evidence type="ECO:0000256" key="1">
    <source>
        <dbReference type="ARBA" id="ARBA00022614"/>
    </source>
</evidence>
<dbReference type="InterPro" id="IPR032675">
    <property type="entry name" value="LRR_dom_sf"/>
</dbReference>
<dbReference type="PANTHER" id="PTHR11375">
    <property type="entry name" value="ACIDIC LEUCINE-RICH NUCLEAR PHOSPHOPROTEIN 32"/>
    <property type="match status" value="1"/>
</dbReference>
<evidence type="ECO:0000313" key="4">
    <source>
        <dbReference type="WBParaSite" id="GPUH_0000901901-mRNA-1"/>
    </source>
</evidence>
<dbReference type="SUPFAM" id="SSF52058">
    <property type="entry name" value="L domain-like"/>
    <property type="match status" value="1"/>
</dbReference>
<dbReference type="PROSITE" id="PS51450">
    <property type="entry name" value="LRR"/>
    <property type="match status" value="2"/>
</dbReference>
<evidence type="ECO:0000256" key="2">
    <source>
        <dbReference type="ARBA" id="ARBA00022737"/>
    </source>
</evidence>
<keyword evidence="1" id="KW-0433">Leucine-rich repeat</keyword>
<proteinExistence type="inferred from homology"/>
<evidence type="ECO:0000256" key="3">
    <source>
        <dbReference type="ARBA" id="ARBA00025777"/>
    </source>
</evidence>
<dbReference type="GO" id="GO:0005634">
    <property type="term" value="C:nucleus"/>
    <property type="evidence" value="ECO:0007669"/>
    <property type="project" value="TreeGrafter"/>
</dbReference>
<keyword evidence="2" id="KW-0677">Repeat</keyword>
<reference evidence="4" key="1">
    <citation type="submission" date="2016-06" db="UniProtKB">
        <authorList>
            <consortium name="WormBaseParasite"/>
        </authorList>
    </citation>
    <scope>IDENTIFICATION</scope>
</reference>
<comment type="similarity">
    <text evidence="3">Belongs to the ANP32 family.</text>
</comment>
<accession>A0A183DJW8</accession>
<sequence>LESLSHLDLSENRISTGLEALTSCPNLKYINLSGNRIAEWAAVEPLKKLEQLKSLDLFGNEIAVDMEYRRQIFEVIIFSTKINIIRTGIHRRIQGGLLRGEGRGSDDYDVNDIAISTAT</sequence>
<dbReference type="Pfam" id="PF12799">
    <property type="entry name" value="LRR_4"/>
    <property type="match status" value="1"/>
</dbReference>
<dbReference type="InterPro" id="IPR045081">
    <property type="entry name" value="AN32"/>
</dbReference>